<dbReference type="Pfam" id="PF03168">
    <property type="entry name" value="LEA_2"/>
    <property type="match status" value="1"/>
</dbReference>
<feature type="region of interest" description="Disordered" evidence="5">
    <location>
        <begin position="1"/>
        <end position="61"/>
    </location>
</feature>
<organism evidence="8 9">
    <name type="scientific">Arachis hypogaea</name>
    <name type="common">Peanut</name>
    <dbReference type="NCBI Taxonomy" id="3818"/>
    <lineage>
        <taxon>Eukaryota</taxon>
        <taxon>Viridiplantae</taxon>
        <taxon>Streptophyta</taxon>
        <taxon>Embryophyta</taxon>
        <taxon>Tracheophyta</taxon>
        <taxon>Spermatophyta</taxon>
        <taxon>Magnoliopsida</taxon>
        <taxon>eudicotyledons</taxon>
        <taxon>Gunneridae</taxon>
        <taxon>Pentapetalae</taxon>
        <taxon>rosids</taxon>
        <taxon>fabids</taxon>
        <taxon>Fabales</taxon>
        <taxon>Fabaceae</taxon>
        <taxon>Papilionoideae</taxon>
        <taxon>50 kb inversion clade</taxon>
        <taxon>dalbergioids sensu lato</taxon>
        <taxon>Dalbergieae</taxon>
        <taxon>Pterocarpus clade</taxon>
        <taxon>Arachis</taxon>
    </lineage>
</organism>
<dbReference type="GO" id="GO:0005886">
    <property type="term" value="C:plasma membrane"/>
    <property type="evidence" value="ECO:0007669"/>
    <property type="project" value="TreeGrafter"/>
</dbReference>
<gene>
    <name evidence="8" type="ORF">Ahy_A07g032368</name>
</gene>
<accession>A0A445C6S0</accession>
<dbReference type="SUPFAM" id="SSF117070">
    <property type="entry name" value="LEA14-like"/>
    <property type="match status" value="1"/>
</dbReference>
<evidence type="ECO:0000256" key="6">
    <source>
        <dbReference type="SAM" id="Phobius"/>
    </source>
</evidence>
<feature type="domain" description="Late embryogenesis abundant protein LEA-2 subgroup" evidence="7">
    <location>
        <begin position="128"/>
        <end position="231"/>
    </location>
</feature>
<protein>
    <recommendedName>
        <fullName evidence="7">Late embryogenesis abundant protein LEA-2 subgroup domain-containing protein</fullName>
    </recommendedName>
</protein>
<name>A0A445C6S0_ARAHY</name>
<dbReference type="EMBL" id="SDMP01000007">
    <property type="protein sequence ID" value="RYR46620.1"/>
    <property type="molecule type" value="Genomic_DNA"/>
</dbReference>
<evidence type="ECO:0000313" key="8">
    <source>
        <dbReference type="EMBL" id="RYR46620.1"/>
    </source>
</evidence>
<proteinExistence type="predicted"/>
<dbReference type="Gene3D" id="2.60.40.1820">
    <property type="match status" value="1"/>
</dbReference>
<sequence length="257" mass="28700">MGDNQRIHPLHHDVESPPSPPPPQPSAPLVPRNMSRSDKGDPELSNQQPPPPPLPPARNRRSRRGCCCKFLCWFISILLILVVAIGATVGILYLVFRPKLPKYSINEIGVTRFDLSNNDSLSVTFNLTITARNPNKRIGIDYRGGSHISAYYNGTKLCDGSLPKFYQGHHNTTVLNIPLSGEAENATALENSLTQQLQQSGSVPLRLKAKQPVRIKFGKLKIFKITFRVRCWIVVDNLNANNSIRIKSSSCKFRLKL</sequence>
<evidence type="ECO:0000259" key="7">
    <source>
        <dbReference type="Pfam" id="PF03168"/>
    </source>
</evidence>
<dbReference type="Proteomes" id="UP000289738">
    <property type="component" value="Chromosome A07"/>
</dbReference>
<keyword evidence="3 6" id="KW-1133">Transmembrane helix</keyword>
<keyword evidence="4 6" id="KW-0472">Membrane</keyword>
<dbReference type="OrthoDB" id="1917746at2759"/>
<feature type="compositionally biased region" description="Pro residues" evidence="5">
    <location>
        <begin position="17"/>
        <end position="28"/>
    </location>
</feature>
<evidence type="ECO:0000256" key="5">
    <source>
        <dbReference type="SAM" id="MobiDB-lite"/>
    </source>
</evidence>
<dbReference type="STRING" id="3818.A0A445C6S0"/>
<comment type="subcellular location">
    <subcellularLocation>
        <location evidence="1">Membrane</location>
        <topology evidence="1">Single-pass membrane protein</topology>
    </subcellularLocation>
</comment>
<dbReference type="AlphaFoldDB" id="A0A445C6S0"/>
<comment type="caution">
    <text evidence="8">The sequence shown here is derived from an EMBL/GenBank/DDBJ whole genome shotgun (WGS) entry which is preliminary data.</text>
</comment>
<evidence type="ECO:0000256" key="4">
    <source>
        <dbReference type="ARBA" id="ARBA00023136"/>
    </source>
</evidence>
<dbReference type="InterPro" id="IPR004864">
    <property type="entry name" value="LEA_2"/>
</dbReference>
<keyword evidence="2 6" id="KW-0812">Transmembrane</keyword>
<dbReference type="PANTHER" id="PTHR31234">
    <property type="entry name" value="LATE EMBRYOGENESIS ABUNDANT (LEA) HYDROXYPROLINE-RICH GLYCOPROTEIN FAMILY"/>
    <property type="match status" value="1"/>
</dbReference>
<evidence type="ECO:0000313" key="9">
    <source>
        <dbReference type="Proteomes" id="UP000289738"/>
    </source>
</evidence>
<reference evidence="8 9" key="1">
    <citation type="submission" date="2019-01" db="EMBL/GenBank/DDBJ databases">
        <title>Sequencing of cultivated peanut Arachis hypogaea provides insights into genome evolution and oil improvement.</title>
        <authorList>
            <person name="Chen X."/>
        </authorList>
    </citation>
    <scope>NUCLEOTIDE SEQUENCE [LARGE SCALE GENOMIC DNA]</scope>
    <source>
        <strain evidence="9">cv. Fuhuasheng</strain>
        <tissue evidence="8">Leaves</tissue>
    </source>
</reference>
<feature type="transmembrane region" description="Helical" evidence="6">
    <location>
        <begin position="70"/>
        <end position="96"/>
    </location>
</feature>
<dbReference type="PANTHER" id="PTHR31234:SF72">
    <property type="entry name" value="NDR1_HIN1-LIKE PROTEIN 6"/>
    <property type="match status" value="1"/>
</dbReference>
<dbReference type="GO" id="GO:0098542">
    <property type="term" value="P:defense response to other organism"/>
    <property type="evidence" value="ECO:0007669"/>
    <property type="project" value="InterPro"/>
</dbReference>
<dbReference type="InterPro" id="IPR044839">
    <property type="entry name" value="NDR1-like"/>
</dbReference>
<evidence type="ECO:0000256" key="2">
    <source>
        <dbReference type="ARBA" id="ARBA00022692"/>
    </source>
</evidence>
<dbReference type="Gramene" id="arahy.Tifrunner.gnm2.ann2.Ah07g138500.1">
    <property type="protein sequence ID" value="arahy.Tifrunner.gnm2.ann2.Ah07g138500.1-CDS-1"/>
    <property type="gene ID" value="arahy.Tifrunner.gnm2.ann2.Ah07g138500"/>
</dbReference>
<evidence type="ECO:0000256" key="1">
    <source>
        <dbReference type="ARBA" id="ARBA00004167"/>
    </source>
</evidence>
<evidence type="ECO:0000256" key="3">
    <source>
        <dbReference type="ARBA" id="ARBA00022989"/>
    </source>
</evidence>
<keyword evidence="9" id="KW-1185">Reference proteome</keyword>